<protein>
    <submittedName>
        <fullName evidence="2">Glycosyltransferase family 39 protein</fullName>
        <ecNumber evidence="2">2.4.-.-</ecNumber>
    </submittedName>
</protein>
<feature type="transmembrane region" description="Helical" evidence="1">
    <location>
        <begin position="143"/>
        <end position="168"/>
    </location>
</feature>
<feature type="transmembrane region" description="Helical" evidence="1">
    <location>
        <begin position="262"/>
        <end position="280"/>
    </location>
</feature>
<organism evidence="2 3">
    <name type="scientific">Campylobacter ureolyticus</name>
    <dbReference type="NCBI Taxonomy" id="827"/>
    <lineage>
        <taxon>Bacteria</taxon>
        <taxon>Pseudomonadati</taxon>
        <taxon>Campylobacterota</taxon>
        <taxon>Epsilonproteobacteria</taxon>
        <taxon>Campylobacterales</taxon>
        <taxon>Campylobacteraceae</taxon>
        <taxon>Campylobacter</taxon>
    </lineage>
</organism>
<reference evidence="2" key="1">
    <citation type="submission" date="2022-12" db="EMBL/GenBank/DDBJ databases">
        <title>Species Delineation and Comparative Genomics within the Campylobacter ureolyticus Complex.</title>
        <authorList>
            <person name="Maki J."/>
            <person name="Howard M."/>
            <person name="Connelly S."/>
            <person name="Hardy D.J."/>
            <person name="Cameron A."/>
        </authorList>
    </citation>
    <scope>NUCLEOTIDE SEQUENCE</scope>
    <source>
        <strain evidence="2">URMC_786</strain>
    </source>
</reference>
<feature type="transmembrane region" description="Helical" evidence="1">
    <location>
        <begin position="66"/>
        <end position="86"/>
    </location>
</feature>
<evidence type="ECO:0000313" key="3">
    <source>
        <dbReference type="Proteomes" id="UP001075461"/>
    </source>
</evidence>
<dbReference type="GO" id="GO:0016757">
    <property type="term" value="F:glycosyltransferase activity"/>
    <property type="evidence" value="ECO:0007669"/>
    <property type="project" value="UniProtKB-KW"/>
</dbReference>
<keyword evidence="2" id="KW-0328">Glycosyltransferase</keyword>
<feature type="transmembrane region" description="Helical" evidence="1">
    <location>
        <begin position="236"/>
        <end position="256"/>
    </location>
</feature>
<dbReference type="EC" id="2.4.-.-" evidence="2"/>
<dbReference type="EMBL" id="JAPXGP010000006">
    <property type="protein sequence ID" value="MCZ6162269.1"/>
    <property type="molecule type" value="Genomic_DNA"/>
</dbReference>
<feature type="transmembrane region" description="Helical" evidence="1">
    <location>
        <begin position="292"/>
        <end position="312"/>
    </location>
</feature>
<comment type="caution">
    <text evidence="2">The sequence shown here is derived from an EMBL/GenBank/DDBJ whole genome shotgun (WGS) entry which is preliminary data.</text>
</comment>
<keyword evidence="1" id="KW-0472">Membrane</keyword>
<accession>A0A9Q4KQS2</accession>
<dbReference type="RefSeq" id="WP_269480517.1">
    <property type="nucleotide sequence ID" value="NZ_JAPXGH010000008.1"/>
</dbReference>
<keyword evidence="1" id="KW-0812">Transmembrane</keyword>
<gene>
    <name evidence="2" type="ORF">O6B92_08000</name>
</gene>
<proteinExistence type="predicted"/>
<sequence length="403" mass="47494">MRNFNQIYKSENFLFAFIFIINAILLLYAISNLSISYYEAKIFYNDTNLVNFIINLSCKIFGQNDYALRLPFLVISLANSILLYKLSKKFLKRKIDRLFCVVSYMFLPGVMASAILVNMAGISIFFTLLFLYLFELKKINAAIFILIISVFIDKSFNILYLGVFFYGLYIKEKKLFIPSFLLFILTFIFYDFNISGKPKSYFLDTIGVYAAVFSPLLFLFFIYCVYRIWVKEEKNILWFIVITSFCASLILSLRQKVELEEFLPYCVIGMPLIIRVFFNSYRVRLPKFRKKYNILAFFLGFSLALSSLFLVFNQLQYFLFFKNNPQKHFIYKYDIAKELAKELKKLDLTKIVVFDDELALRLKFYGIERGSSYLILSSEAITNPKHIIKIKNMGVLKAEFYIF</sequence>
<evidence type="ECO:0000256" key="1">
    <source>
        <dbReference type="SAM" id="Phobius"/>
    </source>
</evidence>
<feature type="transmembrane region" description="Helical" evidence="1">
    <location>
        <begin position="206"/>
        <end position="229"/>
    </location>
</feature>
<dbReference type="AlphaFoldDB" id="A0A9Q4KQS2"/>
<dbReference type="Proteomes" id="UP001075461">
    <property type="component" value="Unassembled WGS sequence"/>
</dbReference>
<evidence type="ECO:0000313" key="2">
    <source>
        <dbReference type="EMBL" id="MCZ6162269.1"/>
    </source>
</evidence>
<keyword evidence="2" id="KW-0808">Transferase</keyword>
<name>A0A9Q4KQS2_9BACT</name>
<keyword evidence="1" id="KW-1133">Transmembrane helix</keyword>
<feature type="transmembrane region" description="Helical" evidence="1">
    <location>
        <begin position="175"/>
        <end position="194"/>
    </location>
</feature>
<feature type="transmembrane region" description="Helical" evidence="1">
    <location>
        <begin position="98"/>
        <end position="131"/>
    </location>
</feature>
<feature type="transmembrane region" description="Helical" evidence="1">
    <location>
        <begin position="12"/>
        <end position="30"/>
    </location>
</feature>